<feature type="non-terminal residue" evidence="2">
    <location>
        <position position="179"/>
    </location>
</feature>
<evidence type="ECO:0000256" key="1">
    <source>
        <dbReference type="SAM" id="MobiDB-lite"/>
    </source>
</evidence>
<reference evidence="2" key="2">
    <citation type="submission" date="2022-01" db="EMBL/GenBank/DDBJ databases">
        <authorList>
            <person name="Yamashiro T."/>
            <person name="Shiraishi A."/>
            <person name="Satake H."/>
            <person name="Nakayama K."/>
        </authorList>
    </citation>
    <scope>NUCLEOTIDE SEQUENCE</scope>
</reference>
<accession>A0ABQ4Z7G3</accession>
<keyword evidence="3" id="KW-1185">Reference proteome</keyword>
<proteinExistence type="predicted"/>
<dbReference type="PANTHER" id="PTHR46655:SF1">
    <property type="entry name" value="HISTONE-LYSINE N-METHYLTRANSFERASE ATXR3"/>
    <property type="match status" value="1"/>
</dbReference>
<organism evidence="2 3">
    <name type="scientific">Tanacetum coccineum</name>
    <dbReference type="NCBI Taxonomy" id="301880"/>
    <lineage>
        <taxon>Eukaryota</taxon>
        <taxon>Viridiplantae</taxon>
        <taxon>Streptophyta</taxon>
        <taxon>Embryophyta</taxon>
        <taxon>Tracheophyta</taxon>
        <taxon>Spermatophyta</taxon>
        <taxon>Magnoliopsida</taxon>
        <taxon>eudicotyledons</taxon>
        <taxon>Gunneridae</taxon>
        <taxon>Pentapetalae</taxon>
        <taxon>asterids</taxon>
        <taxon>campanulids</taxon>
        <taxon>Asterales</taxon>
        <taxon>Asteraceae</taxon>
        <taxon>Asteroideae</taxon>
        <taxon>Anthemideae</taxon>
        <taxon>Anthemidinae</taxon>
        <taxon>Tanacetum</taxon>
    </lineage>
</organism>
<gene>
    <name evidence="2" type="ORF">Tco_0751712</name>
</gene>
<sequence length="179" mass="20585">MEATSQRQQVIKDYTHWGFGYGIYLICEEWRRALLEKAVPAAVGDVDITNEAEEMVLKNQRNITANLESRSSEETETDSDSTSSDSNSDLDTRSASGQGESRGDGYRKMQVTLHEDYSEKLIAQKNRTKESDMDFPEVKDYKPRKQLRDEVIEQEVYGIDPYTHNLLLDSIPEESDWHL</sequence>
<evidence type="ECO:0000313" key="2">
    <source>
        <dbReference type="EMBL" id="GJS85171.1"/>
    </source>
</evidence>
<feature type="compositionally biased region" description="Low complexity" evidence="1">
    <location>
        <begin position="80"/>
        <end position="89"/>
    </location>
</feature>
<comment type="caution">
    <text evidence="2">The sequence shown here is derived from an EMBL/GenBank/DDBJ whole genome shotgun (WGS) entry which is preliminary data.</text>
</comment>
<reference evidence="2" key="1">
    <citation type="journal article" date="2022" name="Int. J. Mol. Sci.">
        <title>Draft Genome of Tanacetum Coccineum: Genomic Comparison of Closely Related Tanacetum-Family Plants.</title>
        <authorList>
            <person name="Yamashiro T."/>
            <person name="Shiraishi A."/>
            <person name="Nakayama K."/>
            <person name="Satake H."/>
        </authorList>
    </citation>
    <scope>NUCLEOTIDE SEQUENCE</scope>
</reference>
<name>A0ABQ4Z7G3_9ASTR</name>
<dbReference type="Proteomes" id="UP001151760">
    <property type="component" value="Unassembled WGS sequence"/>
</dbReference>
<dbReference type="EMBL" id="BQNB010011030">
    <property type="protein sequence ID" value="GJS85171.1"/>
    <property type="molecule type" value="Genomic_DNA"/>
</dbReference>
<dbReference type="PANTHER" id="PTHR46655">
    <property type="entry name" value="HISTONE-LYSINE N-METHYLTRANSFERASE ATXR3"/>
    <property type="match status" value="1"/>
</dbReference>
<protein>
    <submittedName>
        <fullName evidence="2">Uncharacterized protein</fullName>
    </submittedName>
</protein>
<feature type="region of interest" description="Disordered" evidence="1">
    <location>
        <begin position="59"/>
        <end position="106"/>
    </location>
</feature>
<evidence type="ECO:0000313" key="3">
    <source>
        <dbReference type="Proteomes" id="UP001151760"/>
    </source>
</evidence>